<comment type="caution">
    <text evidence="1">The sequence shown here is derived from an EMBL/GenBank/DDBJ whole genome shotgun (WGS) entry which is preliminary data.</text>
</comment>
<dbReference type="AlphaFoldDB" id="A0A850EVJ8"/>
<reference evidence="1" key="1">
    <citation type="submission" date="2020-06" db="EMBL/GenBank/DDBJ databases">
        <title>Paenibacillus sp. nov., isolated from soil.</title>
        <authorList>
            <person name="Seo Y.L."/>
        </authorList>
    </citation>
    <scope>NUCLEOTIDE SEQUENCE [LARGE SCALE GENOMIC DNA]</scope>
    <source>
        <strain evidence="1">JW14</strain>
    </source>
</reference>
<evidence type="ECO:0000313" key="1">
    <source>
        <dbReference type="EMBL" id="NUU62862.1"/>
    </source>
</evidence>
<proteinExistence type="predicted"/>
<gene>
    <name evidence="1" type="ORF">HPT30_21165</name>
</gene>
<sequence>MNEKERLILARFLFPELTRSVDIEKLLNKADAGARLCRLKYAEAGFTRDVCLLIHKETTWIFCLRAPELSSWELSEPEEVREACILLLNGCDECESDTQTVPPAPAMLLSRTRFEQIKEESAALPVHILSDLLEETSGDVMNAPRLARIMKRCTSEGELRLCMHGSSGWNTQYASYIGDPSGAFMLRIGSGTEDWMIAAPTTKAEFCNAITQWVLKAAPI</sequence>
<dbReference type="RefSeq" id="WP_175373299.1">
    <property type="nucleotide sequence ID" value="NZ_JABWCS010000216.1"/>
</dbReference>
<evidence type="ECO:0000313" key="2">
    <source>
        <dbReference type="Proteomes" id="UP000564806"/>
    </source>
</evidence>
<protein>
    <submittedName>
        <fullName evidence="1">Uncharacterized protein</fullName>
    </submittedName>
</protein>
<accession>A0A850EVJ8</accession>
<dbReference type="EMBL" id="JABWCS010000216">
    <property type="protein sequence ID" value="NUU62862.1"/>
    <property type="molecule type" value="Genomic_DNA"/>
</dbReference>
<dbReference type="Proteomes" id="UP000564806">
    <property type="component" value="Unassembled WGS sequence"/>
</dbReference>
<name>A0A850EVJ8_9BACL</name>
<keyword evidence="2" id="KW-1185">Reference proteome</keyword>
<organism evidence="1 2">
    <name type="scientific">Paenibacillus agri</name>
    <dbReference type="NCBI Taxonomy" id="2744309"/>
    <lineage>
        <taxon>Bacteria</taxon>
        <taxon>Bacillati</taxon>
        <taxon>Bacillota</taxon>
        <taxon>Bacilli</taxon>
        <taxon>Bacillales</taxon>
        <taxon>Paenibacillaceae</taxon>
        <taxon>Paenibacillus</taxon>
    </lineage>
</organism>